<comment type="caution">
    <text evidence="1">The sequence shown here is derived from an EMBL/GenBank/DDBJ whole genome shotgun (WGS) entry which is preliminary data.</text>
</comment>
<reference evidence="1 2" key="1">
    <citation type="submission" date="2020-09" db="EMBL/GenBank/DDBJ databases">
        <title>De no assembly of potato wild relative species, Solanum commersonii.</title>
        <authorList>
            <person name="Cho K."/>
        </authorList>
    </citation>
    <scope>NUCLEOTIDE SEQUENCE [LARGE SCALE GENOMIC DNA]</scope>
    <source>
        <strain evidence="1">LZ3.2</strain>
        <tissue evidence="1">Leaf</tissue>
    </source>
</reference>
<keyword evidence="2" id="KW-1185">Reference proteome</keyword>
<gene>
    <name evidence="1" type="ORF">H5410_005484</name>
</gene>
<name>A0A9J6A7G1_SOLCO</name>
<dbReference type="EMBL" id="JACXVP010000002">
    <property type="protein sequence ID" value="KAG5620266.1"/>
    <property type="molecule type" value="Genomic_DNA"/>
</dbReference>
<proteinExistence type="predicted"/>
<dbReference type="Proteomes" id="UP000824120">
    <property type="component" value="Chromosome 2"/>
</dbReference>
<accession>A0A9J6A7G1</accession>
<sequence>MKDMVTKKVSREFEDDLRMQHCSAIATRSMVQEERPRCFMIPYYGLLQFAKTLCDLGASINLVPVYF</sequence>
<protein>
    <submittedName>
        <fullName evidence="1">Uncharacterized protein</fullName>
    </submittedName>
</protein>
<evidence type="ECO:0000313" key="2">
    <source>
        <dbReference type="Proteomes" id="UP000824120"/>
    </source>
</evidence>
<organism evidence="1 2">
    <name type="scientific">Solanum commersonii</name>
    <name type="common">Commerson's wild potato</name>
    <name type="synonym">Commerson's nightshade</name>
    <dbReference type="NCBI Taxonomy" id="4109"/>
    <lineage>
        <taxon>Eukaryota</taxon>
        <taxon>Viridiplantae</taxon>
        <taxon>Streptophyta</taxon>
        <taxon>Embryophyta</taxon>
        <taxon>Tracheophyta</taxon>
        <taxon>Spermatophyta</taxon>
        <taxon>Magnoliopsida</taxon>
        <taxon>eudicotyledons</taxon>
        <taxon>Gunneridae</taxon>
        <taxon>Pentapetalae</taxon>
        <taxon>asterids</taxon>
        <taxon>lamiids</taxon>
        <taxon>Solanales</taxon>
        <taxon>Solanaceae</taxon>
        <taxon>Solanoideae</taxon>
        <taxon>Solaneae</taxon>
        <taxon>Solanum</taxon>
    </lineage>
</organism>
<dbReference type="OrthoDB" id="1298075at2759"/>
<evidence type="ECO:0000313" key="1">
    <source>
        <dbReference type="EMBL" id="KAG5620266.1"/>
    </source>
</evidence>
<dbReference type="AlphaFoldDB" id="A0A9J6A7G1"/>